<dbReference type="InterPro" id="IPR004538">
    <property type="entry name" value="Hemolysin_A/TlyA"/>
</dbReference>
<evidence type="ECO:0000259" key="3">
    <source>
        <dbReference type="Pfam" id="PF01728"/>
    </source>
</evidence>
<sequence>MPRADQLLVQQGLVPTRSAAHRLIDASAAQWLGPKGWTTLRKAGEDLPEDAQLRVTNDDELRWVSRAGLKLEGALAHIGLNVAGMTCLDVGQSTGGFTDVLLTQGAARVVGVEVGHGQLHDKLKADDRVACLENVNARELDASPLREHAPTDGFDLIVADLSFIALSKIVPHLGPWLKPGGQVVMLIKPQFEVGKEHVGKGGVVKDPAQHARARDMVRRACTDLGWKVHKGFASPIAGGDGNLEFFIWAQSPVPDQE</sequence>
<dbReference type="InterPro" id="IPR029063">
    <property type="entry name" value="SAM-dependent_MTases_sf"/>
</dbReference>
<dbReference type="GO" id="GO:0008168">
    <property type="term" value="F:methyltransferase activity"/>
    <property type="evidence" value="ECO:0007669"/>
    <property type="project" value="InterPro"/>
</dbReference>
<dbReference type="PANTHER" id="PTHR32319:SF0">
    <property type="entry name" value="BACTERIAL HEMOLYSIN-LIKE PROTEIN"/>
    <property type="match status" value="1"/>
</dbReference>
<dbReference type="KEGG" id="aon:DEH84_17105"/>
<feature type="domain" description="Ribosomal RNA methyltransferase FtsJ" evidence="3">
    <location>
        <begin position="63"/>
        <end position="249"/>
    </location>
</feature>
<dbReference type="GO" id="GO:0032259">
    <property type="term" value="P:methylation"/>
    <property type="evidence" value="ECO:0007669"/>
    <property type="project" value="InterPro"/>
</dbReference>
<dbReference type="Gene3D" id="3.10.290.10">
    <property type="entry name" value="RNA-binding S4 domain"/>
    <property type="match status" value="1"/>
</dbReference>
<dbReference type="OrthoDB" id="9784736at2"/>
<name>A0A2U8FVQ3_9BURK</name>
<keyword evidence="5" id="KW-1185">Reference proteome</keyword>
<reference evidence="4 5" key="1">
    <citation type="submission" date="2018-05" db="EMBL/GenBank/DDBJ databases">
        <title>complete genome sequence of Aquabacterium olei NBRC 110486.</title>
        <authorList>
            <person name="Tang B."/>
            <person name="Chang J."/>
            <person name="Zhang L."/>
            <person name="Yang H."/>
        </authorList>
    </citation>
    <scope>NUCLEOTIDE SEQUENCE [LARGE SCALE GENOMIC DNA]</scope>
    <source>
        <strain evidence="4 5">NBRC 110486</strain>
    </source>
</reference>
<protein>
    <submittedName>
        <fullName evidence="4">Hemolysin</fullName>
    </submittedName>
</protein>
<dbReference type="InterPro" id="IPR002877">
    <property type="entry name" value="RNA_MeTrfase_FtsJ_dom"/>
</dbReference>
<dbReference type="RefSeq" id="WP_109038066.1">
    <property type="nucleotide sequence ID" value="NZ_CP029210.1"/>
</dbReference>
<dbReference type="AlphaFoldDB" id="A0A2U8FVQ3"/>
<comment type="similarity">
    <text evidence="2">Belongs to the TlyA family.</text>
</comment>
<gene>
    <name evidence="4" type="ORF">DEH84_17105</name>
</gene>
<dbReference type="CDD" id="cd02440">
    <property type="entry name" value="AdoMet_MTases"/>
    <property type="match status" value="1"/>
</dbReference>
<dbReference type="EMBL" id="CP029210">
    <property type="protein sequence ID" value="AWI54947.1"/>
    <property type="molecule type" value="Genomic_DNA"/>
</dbReference>
<dbReference type="Gene3D" id="3.40.50.150">
    <property type="entry name" value="Vaccinia Virus protein VP39"/>
    <property type="match status" value="1"/>
</dbReference>
<organism evidence="4 5">
    <name type="scientific">Aquabacterium olei</name>
    <dbReference type="NCBI Taxonomy" id="1296669"/>
    <lineage>
        <taxon>Bacteria</taxon>
        <taxon>Pseudomonadati</taxon>
        <taxon>Pseudomonadota</taxon>
        <taxon>Betaproteobacteria</taxon>
        <taxon>Burkholderiales</taxon>
        <taxon>Aquabacterium</taxon>
    </lineage>
</organism>
<evidence type="ECO:0000313" key="4">
    <source>
        <dbReference type="EMBL" id="AWI54947.1"/>
    </source>
</evidence>
<evidence type="ECO:0000313" key="5">
    <source>
        <dbReference type="Proteomes" id="UP000244892"/>
    </source>
</evidence>
<dbReference type="SUPFAM" id="SSF53335">
    <property type="entry name" value="S-adenosyl-L-methionine-dependent methyltransferases"/>
    <property type="match status" value="1"/>
</dbReference>
<keyword evidence="1" id="KW-0694">RNA-binding</keyword>
<accession>A0A2U8FVQ3</accession>
<dbReference type="PIRSF" id="PIRSF005578">
    <property type="entry name" value="TlyA"/>
    <property type="match status" value="1"/>
</dbReference>
<dbReference type="GO" id="GO:0003723">
    <property type="term" value="F:RNA binding"/>
    <property type="evidence" value="ECO:0007669"/>
    <property type="project" value="UniProtKB-KW"/>
</dbReference>
<dbReference type="Proteomes" id="UP000244892">
    <property type="component" value="Chromosome"/>
</dbReference>
<dbReference type="InterPro" id="IPR047048">
    <property type="entry name" value="TlyA"/>
</dbReference>
<dbReference type="InterPro" id="IPR036986">
    <property type="entry name" value="S4_RNA-bd_sf"/>
</dbReference>
<proteinExistence type="inferred from homology"/>
<dbReference type="PANTHER" id="PTHR32319">
    <property type="entry name" value="BACTERIAL HEMOLYSIN-LIKE PROTEIN"/>
    <property type="match status" value="1"/>
</dbReference>
<evidence type="ECO:0000256" key="1">
    <source>
        <dbReference type="ARBA" id="ARBA00022884"/>
    </source>
</evidence>
<evidence type="ECO:0000256" key="2">
    <source>
        <dbReference type="ARBA" id="ARBA00029460"/>
    </source>
</evidence>
<dbReference type="Pfam" id="PF01728">
    <property type="entry name" value="FtsJ"/>
    <property type="match status" value="1"/>
</dbReference>